<dbReference type="KEGG" id="dsq:DICSQDRAFT_169189"/>
<evidence type="ECO:0000313" key="1">
    <source>
        <dbReference type="EMBL" id="EJF62160.1"/>
    </source>
</evidence>
<dbReference type="AlphaFoldDB" id="R7T2B0"/>
<organism evidence="1 2">
    <name type="scientific">Dichomitus squalens (strain LYAD-421)</name>
    <name type="common">Western red white-rot fungus</name>
    <dbReference type="NCBI Taxonomy" id="732165"/>
    <lineage>
        <taxon>Eukaryota</taxon>
        <taxon>Fungi</taxon>
        <taxon>Dikarya</taxon>
        <taxon>Basidiomycota</taxon>
        <taxon>Agaricomycotina</taxon>
        <taxon>Agaricomycetes</taxon>
        <taxon>Polyporales</taxon>
        <taxon>Polyporaceae</taxon>
        <taxon>Dichomitus</taxon>
    </lineage>
</organism>
<dbReference type="RefSeq" id="XP_007364872.1">
    <property type="nucleotide sequence ID" value="XM_007364810.1"/>
</dbReference>
<protein>
    <submittedName>
        <fullName evidence="1">Uncharacterized protein</fullName>
    </submittedName>
</protein>
<name>R7T2B0_DICSQ</name>
<evidence type="ECO:0000313" key="2">
    <source>
        <dbReference type="Proteomes" id="UP000053319"/>
    </source>
</evidence>
<dbReference type="HOGENOM" id="CLU_041565_1_0_1"/>
<dbReference type="EMBL" id="JH719406">
    <property type="protein sequence ID" value="EJF62160.1"/>
    <property type="molecule type" value="Genomic_DNA"/>
</dbReference>
<dbReference type="OrthoDB" id="4851849at2759"/>
<gene>
    <name evidence="1" type="ORF">DICSQDRAFT_169189</name>
</gene>
<dbReference type="OMA" id="FCTAHES"/>
<dbReference type="Proteomes" id="UP000053319">
    <property type="component" value="Unassembled WGS sequence"/>
</dbReference>
<dbReference type="GeneID" id="18838937"/>
<proteinExistence type="predicted"/>
<sequence length="336" mass="38201">MPSDMQARIDYGFDKALAIVGIDAQLLGLWSWICVCRAIPPQEVRRWRQQGRLIEGVKTVFEAVPLSQRGVYYAWFLQYQWLLDGTPHDESIASKNFAALVGNMLIAAWRFTGGSSNDTAAKICQEMNALPLTRRACYDLYSVLICGSSPHPVRTLWVDFGFVAAMNGVEEDELRAKYMQLIEVCSFGEFCTAYESSSIPALFERYGVSVSHYRLFLDVMAGTPSDNKSVWDLKQYIDILASPVPEHVDHPPEPFLIAFVDYGFANCKDPDDSKLLDDLYKKLFWDSLVDPLELHEARVRGRLLEYVKKFKFVKYSPHAAKYSRLLKSRHSVSVLA</sequence>
<reference evidence="1 2" key="1">
    <citation type="journal article" date="2012" name="Science">
        <title>The Paleozoic origin of enzymatic lignin decomposition reconstructed from 31 fungal genomes.</title>
        <authorList>
            <person name="Floudas D."/>
            <person name="Binder M."/>
            <person name="Riley R."/>
            <person name="Barry K."/>
            <person name="Blanchette R.A."/>
            <person name="Henrissat B."/>
            <person name="Martinez A.T."/>
            <person name="Otillar R."/>
            <person name="Spatafora J.W."/>
            <person name="Yadav J.S."/>
            <person name="Aerts A."/>
            <person name="Benoit I."/>
            <person name="Boyd A."/>
            <person name="Carlson A."/>
            <person name="Copeland A."/>
            <person name="Coutinho P.M."/>
            <person name="de Vries R.P."/>
            <person name="Ferreira P."/>
            <person name="Findley K."/>
            <person name="Foster B."/>
            <person name="Gaskell J."/>
            <person name="Glotzer D."/>
            <person name="Gorecki P."/>
            <person name="Heitman J."/>
            <person name="Hesse C."/>
            <person name="Hori C."/>
            <person name="Igarashi K."/>
            <person name="Jurgens J.A."/>
            <person name="Kallen N."/>
            <person name="Kersten P."/>
            <person name="Kohler A."/>
            <person name="Kuees U."/>
            <person name="Kumar T.K.A."/>
            <person name="Kuo A."/>
            <person name="LaButti K."/>
            <person name="Larrondo L.F."/>
            <person name="Lindquist E."/>
            <person name="Ling A."/>
            <person name="Lombard V."/>
            <person name="Lucas S."/>
            <person name="Lundell T."/>
            <person name="Martin R."/>
            <person name="McLaughlin D.J."/>
            <person name="Morgenstern I."/>
            <person name="Morin E."/>
            <person name="Murat C."/>
            <person name="Nagy L.G."/>
            <person name="Nolan M."/>
            <person name="Ohm R.A."/>
            <person name="Patyshakuliyeva A."/>
            <person name="Rokas A."/>
            <person name="Ruiz-Duenas F.J."/>
            <person name="Sabat G."/>
            <person name="Salamov A."/>
            <person name="Samejima M."/>
            <person name="Schmutz J."/>
            <person name="Slot J.C."/>
            <person name="St John F."/>
            <person name="Stenlid J."/>
            <person name="Sun H."/>
            <person name="Sun S."/>
            <person name="Syed K."/>
            <person name="Tsang A."/>
            <person name="Wiebenga A."/>
            <person name="Young D."/>
            <person name="Pisabarro A."/>
            <person name="Eastwood D.C."/>
            <person name="Martin F."/>
            <person name="Cullen D."/>
            <person name="Grigoriev I.V."/>
            <person name="Hibbett D.S."/>
        </authorList>
    </citation>
    <scope>NUCLEOTIDE SEQUENCE [LARGE SCALE GENOMIC DNA]</scope>
    <source>
        <strain evidence="1 2">LYAD-421 SS1</strain>
    </source>
</reference>
<accession>R7T2B0</accession>